<sequence>MLKDVVIKFRDSSPKISLDIPNHCPHCGKIMIPHIHEGASEFNHGDSKRIIGILAQCADVDCKKFFALSYKYNPTSQYPGSYLLENYTYSVPINVSLPENIEKVSSKFVEIYKQSVEAESSGLDQIAGVGYRKATEFLIKDYAIRVNSEDKEKIENMFLGKVIDDYLNDFQKLQNLARASTWIGNDETHYVRRHENKDINDMKKFILSAAQFIAADYDADEALNFIS</sequence>
<dbReference type="RefSeq" id="WP_123781422.1">
    <property type="nucleotide sequence ID" value="NZ_RKMG01000056.1"/>
</dbReference>
<accession>A0A3N4FZ64</accession>
<proteinExistence type="predicted"/>
<reference evidence="1 2" key="1">
    <citation type="submission" date="2018-11" db="EMBL/GenBank/DDBJ databases">
        <title>Aerococcus sp. SJQ22, whole genome shotgun sequence.</title>
        <authorList>
            <person name="Sun L."/>
            <person name="Gao X."/>
            <person name="Chen W."/>
            <person name="Huang K."/>
        </authorList>
    </citation>
    <scope>NUCLEOTIDE SEQUENCE [LARGE SCALE GENOMIC DNA]</scope>
    <source>
        <strain evidence="1 2">SJQ22</strain>
    </source>
</reference>
<name>A0A3N4FZ64_9LACT</name>
<evidence type="ECO:0000313" key="2">
    <source>
        <dbReference type="Proteomes" id="UP000273977"/>
    </source>
</evidence>
<protein>
    <submittedName>
        <fullName evidence="1">DUF4145 domain-containing protein</fullName>
    </submittedName>
</protein>
<dbReference type="OrthoDB" id="1092260at2"/>
<organism evidence="1 2">
    <name type="scientific">Aerococcus agrisoli</name>
    <dbReference type="NCBI Taxonomy" id="2487350"/>
    <lineage>
        <taxon>Bacteria</taxon>
        <taxon>Bacillati</taxon>
        <taxon>Bacillota</taxon>
        <taxon>Bacilli</taxon>
        <taxon>Lactobacillales</taxon>
        <taxon>Aerococcaceae</taxon>
        <taxon>Aerococcus</taxon>
    </lineage>
</organism>
<comment type="caution">
    <text evidence="1">The sequence shown here is derived from an EMBL/GenBank/DDBJ whole genome shotgun (WGS) entry which is preliminary data.</text>
</comment>
<dbReference type="AlphaFoldDB" id="A0A3N4FZ64"/>
<keyword evidence="2" id="KW-1185">Reference proteome</keyword>
<dbReference type="Proteomes" id="UP000273977">
    <property type="component" value="Unassembled WGS sequence"/>
</dbReference>
<gene>
    <name evidence="1" type="ORF">EF384_09420</name>
</gene>
<dbReference type="EMBL" id="RKMG01000056">
    <property type="protein sequence ID" value="RPA55535.1"/>
    <property type="molecule type" value="Genomic_DNA"/>
</dbReference>
<evidence type="ECO:0000313" key="1">
    <source>
        <dbReference type="EMBL" id="RPA55535.1"/>
    </source>
</evidence>